<protein>
    <recommendedName>
        <fullName evidence="10">Tyrosine--tRNA ligase</fullName>
        <ecNumber evidence="10">6.1.1.1</ecNumber>
    </recommendedName>
    <alternativeName>
        <fullName evidence="10">Tyrosyl-tRNA synthetase</fullName>
        <shortName evidence="10">TyrRS</shortName>
    </alternativeName>
</protein>
<dbReference type="InterPro" id="IPR002307">
    <property type="entry name" value="Tyr-tRNA-ligase"/>
</dbReference>
<dbReference type="InterPro" id="IPR024108">
    <property type="entry name" value="Tyr-tRNA-ligase_bac_2"/>
</dbReference>
<reference evidence="13 14" key="1">
    <citation type="journal article" date="2018" name="Genome Announc.">
        <title>Ignatzschineria cameli sp. nov., isolated from necrotic foot tissue of dromedaries (Camelus dromedarius) and associated maggots (Wohlfahrtia species) in Dubai.</title>
        <authorList>
            <person name="Tsang C.C."/>
            <person name="Tang J.Y."/>
            <person name="Fong J.Y."/>
            <person name="Kinne J."/>
            <person name="Lee H.H."/>
            <person name="Joseph M."/>
            <person name="Jose S."/>
            <person name="Schuster R.K."/>
            <person name="Tang Y."/>
            <person name="Sivakumar S."/>
            <person name="Chen J.H."/>
            <person name="Teng J.L."/>
            <person name="Lau S.K."/>
            <person name="Wernery U."/>
            <person name="Woo P.C."/>
        </authorList>
    </citation>
    <scope>NUCLEOTIDE SEQUENCE [LARGE SCALE GENOMIC DNA]</scope>
    <source>
        <strain evidence="13 14">KCTC 22643</strain>
    </source>
</reference>
<keyword evidence="2 10" id="KW-0963">Cytoplasm</keyword>
<feature type="domain" description="RNA-binding S4" evidence="12">
    <location>
        <begin position="338"/>
        <end position="399"/>
    </location>
</feature>
<proteinExistence type="inferred from homology"/>
<dbReference type="CDD" id="cd00165">
    <property type="entry name" value="S4"/>
    <property type="match status" value="1"/>
</dbReference>
<evidence type="ECO:0000256" key="8">
    <source>
        <dbReference type="ARBA" id="ARBA00023146"/>
    </source>
</evidence>
<dbReference type="Gene3D" id="3.10.290.10">
    <property type="entry name" value="RNA-binding S4 domain"/>
    <property type="match status" value="1"/>
</dbReference>
<dbReference type="RefSeq" id="WP_109235512.1">
    <property type="nucleotide sequence ID" value="NZ_BMXZ01000001.1"/>
</dbReference>
<evidence type="ECO:0000256" key="6">
    <source>
        <dbReference type="ARBA" id="ARBA00022884"/>
    </source>
</evidence>
<dbReference type="SUPFAM" id="SSF55174">
    <property type="entry name" value="Alpha-L RNA-binding motif"/>
    <property type="match status" value="1"/>
</dbReference>
<evidence type="ECO:0000256" key="4">
    <source>
        <dbReference type="ARBA" id="ARBA00022741"/>
    </source>
</evidence>
<dbReference type="FunFam" id="1.10.240.10:FF:000006">
    <property type="entry name" value="Tyrosine--tRNA ligase"/>
    <property type="match status" value="1"/>
</dbReference>
<dbReference type="PROSITE" id="PS00178">
    <property type="entry name" value="AA_TRNA_LIGASE_I"/>
    <property type="match status" value="1"/>
</dbReference>
<evidence type="ECO:0000256" key="2">
    <source>
        <dbReference type="ARBA" id="ARBA00022490"/>
    </source>
</evidence>
<dbReference type="PRINTS" id="PR01040">
    <property type="entry name" value="TRNASYNTHTYR"/>
</dbReference>
<dbReference type="InterPro" id="IPR002942">
    <property type="entry name" value="S4_RNA-bd"/>
</dbReference>
<comment type="function">
    <text evidence="10">Catalyzes the attachment of tyrosine to tRNA(Tyr) in a two-step reaction: tyrosine is first activated by ATP to form Tyr-AMP and then transferred to the acceptor end of tRNA(Tyr).</text>
</comment>
<accession>A0A2U2AM65</accession>
<dbReference type="CDD" id="cd00805">
    <property type="entry name" value="TyrRS_core"/>
    <property type="match status" value="1"/>
</dbReference>
<dbReference type="HAMAP" id="MF_02007">
    <property type="entry name" value="Tyr_tRNA_synth_type2"/>
    <property type="match status" value="1"/>
</dbReference>
<organism evidence="13 14">
    <name type="scientific">Ignatzschineria indica</name>
    <dbReference type="NCBI Taxonomy" id="472583"/>
    <lineage>
        <taxon>Bacteria</taxon>
        <taxon>Pseudomonadati</taxon>
        <taxon>Pseudomonadota</taxon>
        <taxon>Gammaproteobacteria</taxon>
        <taxon>Cardiobacteriales</taxon>
        <taxon>Ignatzschineriaceae</taxon>
        <taxon>Ignatzschineria</taxon>
    </lineage>
</organism>
<dbReference type="GO" id="GO:0005524">
    <property type="term" value="F:ATP binding"/>
    <property type="evidence" value="ECO:0007669"/>
    <property type="project" value="UniProtKB-UniRule"/>
</dbReference>
<feature type="binding site" evidence="10">
    <location>
        <position position="230"/>
    </location>
    <ligand>
        <name>ATP</name>
        <dbReference type="ChEBI" id="CHEBI:30616"/>
    </ligand>
</feature>
<dbReference type="Pfam" id="PF01479">
    <property type="entry name" value="S4"/>
    <property type="match status" value="1"/>
</dbReference>
<comment type="catalytic activity">
    <reaction evidence="9 10">
        <text>tRNA(Tyr) + L-tyrosine + ATP = L-tyrosyl-tRNA(Tyr) + AMP + diphosphate + H(+)</text>
        <dbReference type="Rhea" id="RHEA:10220"/>
        <dbReference type="Rhea" id="RHEA-COMP:9706"/>
        <dbReference type="Rhea" id="RHEA-COMP:9707"/>
        <dbReference type="ChEBI" id="CHEBI:15378"/>
        <dbReference type="ChEBI" id="CHEBI:30616"/>
        <dbReference type="ChEBI" id="CHEBI:33019"/>
        <dbReference type="ChEBI" id="CHEBI:58315"/>
        <dbReference type="ChEBI" id="CHEBI:78442"/>
        <dbReference type="ChEBI" id="CHEBI:78536"/>
        <dbReference type="ChEBI" id="CHEBI:456215"/>
        <dbReference type="EC" id="6.1.1.1"/>
    </reaction>
</comment>
<comment type="caution">
    <text evidence="13">The sequence shown here is derived from an EMBL/GenBank/DDBJ whole genome shotgun (WGS) entry which is preliminary data.</text>
</comment>
<feature type="short sequence motif" description="'HIGH' region" evidence="10">
    <location>
        <begin position="42"/>
        <end position="51"/>
    </location>
</feature>
<dbReference type="Pfam" id="PF00579">
    <property type="entry name" value="tRNA-synt_1b"/>
    <property type="match status" value="1"/>
</dbReference>
<dbReference type="InterPro" id="IPR001412">
    <property type="entry name" value="aa-tRNA-synth_I_CS"/>
</dbReference>
<keyword evidence="7 10" id="KW-0648">Protein biosynthesis</keyword>
<dbReference type="InterPro" id="IPR014729">
    <property type="entry name" value="Rossmann-like_a/b/a_fold"/>
</dbReference>
<dbReference type="InterPro" id="IPR036986">
    <property type="entry name" value="S4_RNA-bd_sf"/>
</dbReference>
<dbReference type="EMBL" id="QEWR01000002">
    <property type="protein sequence ID" value="PWD84313.1"/>
    <property type="molecule type" value="Genomic_DNA"/>
</dbReference>
<name>A0A2U2AM65_9GAMM</name>
<gene>
    <name evidence="10" type="primary">tyrS</name>
    <name evidence="13" type="ORF">DC082_01865</name>
</gene>
<evidence type="ECO:0000256" key="10">
    <source>
        <dbReference type="HAMAP-Rule" id="MF_02007"/>
    </source>
</evidence>
<sequence length="400" mass="44937">MATIEESLEIIQRGTDEVISIEDLTAKLKENRQLRIKVGFDPTAPDLHLGHTVVINKMRHFQDLGHEVNFLIGDFTGMIGDPSGKDVTRKPLTREQVLANAKTYEEQIFKVLDPKLTKVVFNSQWLGELGTAGMIQLASRHTVARMLERDDFEKRYKAQQPIAIHEFIYPLLQGYDSVHLKTDVEIGGTDQKFNLLMGRDLQRAYGNDKPQCAITMPLLVGLDGVNKMSKSLGNYVGVDEAPDEQFGKLMSISDDLMWNYFELLSFRSNAEIARLKEEVTAGRNPRDVKFELCEELITRYHNAEAAASAQRNFIERFQKGNLPENIEEKVVTSTDGAIGIAQAMRDAGLVSSNSEGFRMITEGAVRINQERIEDKGLTLSKGDNVIIQVGKRRIANVIVK</sequence>
<evidence type="ECO:0000256" key="1">
    <source>
        <dbReference type="ARBA" id="ARBA00011738"/>
    </source>
</evidence>
<dbReference type="Gene3D" id="1.10.240.10">
    <property type="entry name" value="Tyrosyl-Transfer RNA Synthetase"/>
    <property type="match status" value="1"/>
</dbReference>
<dbReference type="PANTHER" id="PTHR11766:SF1">
    <property type="entry name" value="TYROSINE--TRNA LIGASE"/>
    <property type="match status" value="1"/>
</dbReference>
<evidence type="ECO:0000313" key="14">
    <source>
        <dbReference type="Proteomes" id="UP000244948"/>
    </source>
</evidence>
<dbReference type="GO" id="GO:0003723">
    <property type="term" value="F:RNA binding"/>
    <property type="evidence" value="ECO:0007669"/>
    <property type="project" value="UniProtKB-KW"/>
</dbReference>
<evidence type="ECO:0000256" key="3">
    <source>
        <dbReference type="ARBA" id="ARBA00022598"/>
    </source>
</evidence>
<evidence type="ECO:0000256" key="9">
    <source>
        <dbReference type="ARBA" id="ARBA00048248"/>
    </source>
</evidence>
<dbReference type="SUPFAM" id="SSF52374">
    <property type="entry name" value="Nucleotidylyl transferase"/>
    <property type="match status" value="1"/>
</dbReference>
<keyword evidence="14" id="KW-1185">Reference proteome</keyword>
<keyword evidence="3 10" id="KW-0436">Ligase</keyword>
<keyword evidence="5 10" id="KW-0067">ATP-binding</keyword>
<dbReference type="GO" id="GO:0006437">
    <property type="term" value="P:tyrosyl-tRNA aminoacylation"/>
    <property type="evidence" value="ECO:0007669"/>
    <property type="project" value="UniProtKB-UniRule"/>
</dbReference>
<comment type="subunit">
    <text evidence="1 10">Homodimer.</text>
</comment>
<dbReference type="NCBIfam" id="TIGR00234">
    <property type="entry name" value="tyrS"/>
    <property type="match status" value="1"/>
</dbReference>
<dbReference type="SMART" id="SM00363">
    <property type="entry name" value="S4"/>
    <property type="match status" value="1"/>
</dbReference>
<dbReference type="InterPro" id="IPR002305">
    <property type="entry name" value="aa-tRNA-synth_Ic"/>
</dbReference>
<dbReference type="PROSITE" id="PS50889">
    <property type="entry name" value="S4"/>
    <property type="match status" value="1"/>
</dbReference>
<evidence type="ECO:0000256" key="11">
    <source>
        <dbReference type="PROSITE-ProRule" id="PRU00182"/>
    </source>
</evidence>
<evidence type="ECO:0000259" key="12">
    <source>
        <dbReference type="SMART" id="SM00363"/>
    </source>
</evidence>
<keyword evidence="4 10" id="KW-0547">Nucleotide-binding</keyword>
<dbReference type="EC" id="6.1.1.1" evidence="10"/>
<dbReference type="InterPro" id="IPR024088">
    <property type="entry name" value="Tyr-tRNA-ligase_bac-type"/>
</dbReference>
<feature type="short sequence motif" description="'KMSKS' region" evidence="10">
    <location>
        <begin position="227"/>
        <end position="231"/>
    </location>
</feature>
<dbReference type="GO" id="GO:0004831">
    <property type="term" value="F:tyrosine-tRNA ligase activity"/>
    <property type="evidence" value="ECO:0007669"/>
    <property type="project" value="UniProtKB-UniRule"/>
</dbReference>
<comment type="subcellular location">
    <subcellularLocation>
        <location evidence="10">Cytoplasm</location>
    </subcellularLocation>
</comment>
<evidence type="ECO:0000256" key="5">
    <source>
        <dbReference type="ARBA" id="ARBA00022840"/>
    </source>
</evidence>
<dbReference type="FunFam" id="3.40.50.620:FF:000061">
    <property type="entry name" value="Tyrosine--tRNA ligase"/>
    <property type="match status" value="1"/>
</dbReference>
<evidence type="ECO:0000256" key="7">
    <source>
        <dbReference type="ARBA" id="ARBA00022917"/>
    </source>
</evidence>
<evidence type="ECO:0000313" key="13">
    <source>
        <dbReference type="EMBL" id="PWD84313.1"/>
    </source>
</evidence>
<keyword evidence="8 10" id="KW-0030">Aminoacyl-tRNA synthetase</keyword>
<dbReference type="GO" id="GO:0005829">
    <property type="term" value="C:cytosol"/>
    <property type="evidence" value="ECO:0007669"/>
    <property type="project" value="TreeGrafter"/>
</dbReference>
<dbReference type="Gene3D" id="3.40.50.620">
    <property type="entry name" value="HUPs"/>
    <property type="match status" value="1"/>
</dbReference>
<dbReference type="Proteomes" id="UP000244948">
    <property type="component" value="Unassembled WGS sequence"/>
</dbReference>
<dbReference type="PANTHER" id="PTHR11766">
    <property type="entry name" value="TYROSYL-TRNA SYNTHETASE"/>
    <property type="match status" value="1"/>
</dbReference>
<keyword evidence="6 11" id="KW-0694">RNA-binding</keyword>
<dbReference type="AlphaFoldDB" id="A0A2U2AM65"/>
<comment type="similarity">
    <text evidence="10">Belongs to the class-I aminoacyl-tRNA synthetase family. TyrS type 2 subfamily.</text>
</comment>